<evidence type="ECO:0000313" key="4">
    <source>
        <dbReference type="Proteomes" id="UP000507245"/>
    </source>
</evidence>
<sequence length="96" mass="11483">MSLPRPQLETSEPEVLTNMEQAMFKEDEVNTRPLRIYVFKHLRGRQLPRISVFQRLENPSNSQQKKVHNKRKWKVKCHEKSMIKTLKNVKIMNDPV</sequence>
<dbReference type="EMBL" id="CAEKDK010000001">
    <property type="protein sequence ID" value="CAB4263273.1"/>
    <property type="molecule type" value="Genomic_DNA"/>
</dbReference>
<protein>
    <submittedName>
        <fullName evidence="2">Uncharacterized protein</fullName>
    </submittedName>
</protein>
<dbReference type="EMBL" id="CAEKKB010000001">
    <property type="protein sequence ID" value="CAB4293991.1"/>
    <property type="molecule type" value="Genomic_DNA"/>
</dbReference>
<gene>
    <name evidence="1" type="ORF">CURHAP_LOCUS3363</name>
    <name evidence="2" type="ORF">ORAREDHAP_LOCUS3566</name>
</gene>
<organism evidence="2 4">
    <name type="scientific">Prunus armeniaca</name>
    <name type="common">Apricot</name>
    <name type="synonym">Armeniaca vulgaris</name>
    <dbReference type="NCBI Taxonomy" id="36596"/>
    <lineage>
        <taxon>Eukaryota</taxon>
        <taxon>Viridiplantae</taxon>
        <taxon>Streptophyta</taxon>
        <taxon>Embryophyta</taxon>
        <taxon>Tracheophyta</taxon>
        <taxon>Spermatophyta</taxon>
        <taxon>Magnoliopsida</taxon>
        <taxon>eudicotyledons</taxon>
        <taxon>Gunneridae</taxon>
        <taxon>Pentapetalae</taxon>
        <taxon>rosids</taxon>
        <taxon>fabids</taxon>
        <taxon>Rosales</taxon>
        <taxon>Rosaceae</taxon>
        <taxon>Amygdaloideae</taxon>
        <taxon>Amygdaleae</taxon>
        <taxon>Prunus</taxon>
    </lineage>
</organism>
<evidence type="ECO:0000313" key="2">
    <source>
        <dbReference type="EMBL" id="CAB4293991.1"/>
    </source>
</evidence>
<keyword evidence="4" id="KW-1185">Reference proteome</keyword>
<proteinExistence type="predicted"/>
<dbReference type="AlphaFoldDB" id="A0A6J5W0Z8"/>
<dbReference type="Proteomes" id="UP000507245">
    <property type="component" value="Unassembled WGS sequence"/>
</dbReference>
<name>A0A6J5W0Z8_PRUAR</name>
<reference evidence="4" key="1">
    <citation type="journal article" date="2020" name="Genome Biol.">
        <title>Gamete binning: chromosome-level and haplotype-resolved genome assembly enabled by high-throughput single-cell sequencing of gamete genomes.</title>
        <authorList>
            <person name="Campoy J.A."/>
            <person name="Sun H."/>
            <person name="Goel M."/>
            <person name="Jiao W.-B."/>
            <person name="Folz-Donahue K."/>
            <person name="Wang N."/>
            <person name="Rubio M."/>
            <person name="Liu C."/>
            <person name="Kukat C."/>
            <person name="Ruiz D."/>
            <person name="Huettel B."/>
            <person name="Schneeberger K."/>
        </authorList>
    </citation>
    <scope>NUCLEOTIDE SEQUENCE [LARGE SCALE GENOMIC DNA]</scope>
    <source>
        <strain evidence="4">cv. Rojo Pasion</strain>
    </source>
</reference>
<evidence type="ECO:0000313" key="1">
    <source>
        <dbReference type="EMBL" id="CAB4263273.1"/>
    </source>
</evidence>
<reference evidence="2 3" key="2">
    <citation type="submission" date="2020-05" db="EMBL/GenBank/DDBJ databases">
        <authorList>
            <person name="Campoy J."/>
            <person name="Schneeberger K."/>
            <person name="Spophaly S."/>
        </authorList>
    </citation>
    <scope>NUCLEOTIDE SEQUENCE [LARGE SCALE GENOMIC DNA]</scope>
    <source>
        <strain evidence="2">PruArmRojPasFocal</strain>
    </source>
</reference>
<dbReference type="Proteomes" id="UP000507222">
    <property type="component" value="Unassembled WGS sequence"/>
</dbReference>
<evidence type="ECO:0000313" key="3">
    <source>
        <dbReference type="Proteomes" id="UP000507222"/>
    </source>
</evidence>
<accession>A0A6J5W0Z8</accession>